<comment type="caution">
    <text evidence="2">The sequence shown here is derived from an EMBL/GenBank/DDBJ whole genome shotgun (WGS) entry which is preliminary data.</text>
</comment>
<dbReference type="Proteomes" id="UP000276568">
    <property type="component" value="Unassembled WGS sequence"/>
</dbReference>
<accession>A0A3N0HYG2</accession>
<keyword evidence="1" id="KW-1133">Transmembrane helix</keyword>
<keyword evidence="1" id="KW-0812">Transmembrane</keyword>
<dbReference type="EMBL" id="RJQC01000003">
    <property type="protein sequence ID" value="RNM29707.1"/>
    <property type="molecule type" value="Genomic_DNA"/>
</dbReference>
<organism evidence="2 3">
    <name type="scientific">Absicoccus porci</name>
    <dbReference type="NCBI Taxonomy" id="2486576"/>
    <lineage>
        <taxon>Bacteria</taxon>
        <taxon>Bacillati</taxon>
        <taxon>Bacillota</taxon>
        <taxon>Erysipelotrichia</taxon>
        <taxon>Erysipelotrichales</taxon>
        <taxon>Erysipelotrichaceae</taxon>
        <taxon>Absicoccus</taxon>
    </lineage>
</organism>
<protein>
    <submittedName>
        <fullName evidence="2">Uncharacterized protein</fullName>
    </submittedName>
</protein>
<gene>
    <name evidence="2" type="ORF">EDX97_08710</name>
</gene>
<keyword evidence="1" id="KW-0472">Membrane</keyword>
<reference evidence="2 3" key="1">
    <citation type="submission" date="2018-11" db="EMBL/GenBank/DDBJ databases">
        <title>Clostridium sp. nov., a member of the family Erysipelotrichaceae isolated from pig faeces.</title>
        <authorList>
            <person name="Chang Y.-H."/>
        </authorList>
    </citation>
    <scope>NUCLEOTIDE SEQUENCE [LARGE SCALE GENOMIC DNA]</scope>
    <source>
        <strain evidence="2 3">YH-panp20</strain>
    </source>
</reference>
<evidence type="ECO:0000313" key="2">
    <source>
        <dbReference type="EMBL" id="RNM29707.1"/>
    </source>
</evidence>
<dbReference type="OrthoDB" id="1770740at2"/>
<keyword evidence="3" id="KW-1185">Reference proteome</keyword>
<name>A0A3N0HYG2_9FIRM</name>
<proteinExistence type="predicted"/>
<evidence type="ECO:0000313" key="3">
    <source>
        <dbReference type="Proteomes" id="UP000276568"/>
    </source>
</evidence>
<evidence type="ECO:0000256" key="1">
    <source>
        <dbReference type="SAM" id="Phobius"/>
    </source>
</evidence>
<dbReference type="AlphaFoldDB" id="A0A3N0HYG2"/>
<feature type="transmembrane region" description="Helical" evidence="1">
    <location>
        <begin position="25"/>
        <end position="45"/>
    </location>
</feature>
<sequence>MRMQEEKTRKPKRIKKVKRKQGHKLVWITLILIAIPIVFVLYVVATSAIGGDRPVEGNRFQDGDLDPKITTENVAEVQTKVAKIDGVSDATVTLESATLRVNLDCADDADQATINQITEEAYSEVNKLLPIETYFTNTSKGKMYDLEVDGYNYVVDNSHPQSGQIYIKITKTAPGKKTTDVLTTPKDQELVNEITR</sequence>